<feature type="region of interest" description="Disordered" evidence="1">
    <location>
        <begin position="341"/>
        <end position="469"/>
    </location>
</feature>
<evidence type="ECO:0000313" key="3">
    <source>
        <dbReference type="Proteomes" id="UP001324427"/>
    </source>
</evidence>
<feature type="compositionally biased region" description="Basic and acidic residues" evidence="1">
    <location>
        <begin position="1097"/>
        <end position="1127"/>
    </location>
</feature>
<feature type="compositionally biased region" description="Basic and acidic residues" evidence="1">
    <location>
        <begin position="1150"/>
        <end position="1163"/>
    </location>
</feature>
<feature type="compositionally biased region" description="Basic residues" evidence="1">
    <location>
        <begin position="288"/>
        <end position="306"/>
    </location>
</feature>
<gene>
    <name evidence="2" type="ORF">LTR36_007956</name>
</gene>
<feature type="compositionally biased region" description="Basic and acidic residues" evidence="1">
    <location>
        <begin position="1197"/>
        <end position="1220"/>
    </location>
</feature>
<feature type="compositionally biased region" description="Basic and acidic residues" evidence="1">
    <location>
        <begin position="1170"/>
        <end position="1186"/>
    </location>
</feature>
<feature type="region of interest" description="Disordered" evidence="1">
    <location>
        <begin position="23"/>
        <end position="308"/>
    </location>
</feature>
<feature type="compositionally biased region" description="Low complexity" evidence="1">
    <location>
        <begin position="44"/>
        <end position="56"/>
    </location>
</feature>
<name>A0AAV9J9D6_9PEZI</name>
<feature type="compositionally biased region" description="Acidic residues" evidence="1">
    <location>
        <begin position="387"/>
        <end position="398"/>
    </location>
</feature>
<feature type="compositionally biased region" description="Acidic residues" evidence="1">
    <location>
        <begin position="577"/>
        <end position="586"/>
    </location>
</feature>
<feature type="compositionally biased region" description="Acidic residues" evidence="1">
    <location>
        <begin position="594"/>
        <end position="621"/>
    </location>
</feature>
<reference evidence="2 3" key="1">
    <citation type="submission" date="2021-11" db="EMBL/GenBank/DDBJ databases">
        <title>Black yeast isolated from Biological Soil Crust.</title>
        <authorList>
            <person name="Kurbessoian T."/>
        </authorList>
    </citation>
    <scope>NUCLEOTIDE SEQUENCE [LARGE SCALE GENOMIC DNA]</scope>
    <source>
        <strain evidence="2 3">CCFEE 5522</strain>
    </source>
</reference>
<organism evidence="2 3">
    <name type="scientific">Oleoguttula mirabilis</name>
    <dbReference type="NCBI Taxonomy" id="1507867"/>
    <lineage>
        <taxon>Eukaryota</taxon>
        <taxon>Fungi</taxon>
        <taxon>Dikarya</taxon>
        <taxon>Ascomycota</taxon>
        <taxon>Pezizomycotina</taxon>
        <taxon>Dothideomycetes</taxon>
        <taxon>Dothideomycetidae</taxon>
        <taxon>Mycosphaerellales</taxon>
        <taxon>Teratosphaeriaceae</taxon>
        <taxon>Oleoguttula</taxon>
    </lineage>
</organism>
<accession>A0AAV9J9D6</accession>
<feature type="compositionally biased region" description="Pro residues" evidence="1">
    <location>
        <begin position="492"/>
        <end position="501"/>
    </location>
</feature>
<feature type="compositionally biased region" description="Basic and acidic residues" evidence="1">
    <location>
        <begin position="690"/>
        <end position="708"/>
    </location>
</feature>
<feature type="compositionally biased region" description="Basic and acidic residues" evidence="1">
    <location>
        <begin position="1280"/>
        <end position="1308"/>
    </location>
</feature>
<comment type="caution">
    <text evidence="2">The sequence shown here is derived from an EMBL/GenBank/DDBJ whole genome shotgun (WGS) entry which is preliminary data.</text>
</comment>
<dbReference type="Proteomes" id="UP001324427">
    <property type="component" value="Unassembled WGS sequence"/>
</dbReference>
<proteinExistence type="predicted"/>
<feature type="compositionally biased region" description="Acidic residues" evidence="1">
    <location>
        <begin position="244"/>
        <end position="253"/>
    </location>
</feature>
<feature type="compositionally biased region" description="Low complexity" evidence="1">
    <location>
        <begin position="430"/>
        <end position="440"/>
    </location>
</feature>
<feature type="compositionally biased region" description="Basic residues" evidence="1">
    <location>
        <begin position="447"/>
        <end position="461"/>
    </location>
</feature>
<feature type="compositionally biased region" description="Acidic residues" evidence="1">
    <location>
        <begin position="366"/>
        <end position="376"/>
    </location>
</feature>
<feature type="region of interest" description="Disordered" evidence="1">
    <location>
        <begin position="913"/>
        <end position="1130"/>
    </location>
</feature>
<feature type="compositionally biased region" description="Basic and acidic residues" evidence="1">
    <location>
        <begin position="1063"/>
        <end position="1075"/>
    </location>
</feature>
<evidence type="ECO:0000256" key="1">
    <source>
        <dbReference type="SAM" id="MobiDB-lite"/>
    </source>
</evidence>
<feature type="region of interest" description="Disordered" evidence="1">
    <location>
        <begin position="1150"/>
        <end position="1318"/>
    </location>
</feature>
<protein>
    <submittedName>
        <fullName evidence="2">Uncharacterized protein</fullName>
    </submittedName>
</protein>
<feature type="compositionally biased region" description="Basic and acidic residues" evidence="1">
    <location>
        <begin position="1229"/>
        <end position="1255"/>
    </location>
</feature>
<feature type="region of interest" description="Disordered" evidence="1">
    <location>
        <begin position="821"/>
        <end position="876"/>
    </location>
</feature>
<feature type="compositionally biased region" description="Pro residues" evidence="1">
    <location>
        <begin position="208"/>
        <end position="217"/>
    </location>
</feature>
<feature type="compositionally biased region" description="Acidic residues" evidence="1">
    <location>
        <begin position="65"/>
        <end position="81"/>
    </location>
</feature>
<dbReference type="EMBL" id="JAVFHQ010000052">
    <property type="protein sequence ID" value="KAK4541510.1"/>
    <property type="molecule type" value="Genomic_DNA"/>
</dbReference>
<keyword evidence="3" id="KW-1185">Reference proteome</keyword>
<evidence type="ECO:0000313" key="2">
    <source>
        <dbReference type="EMBL" id="KAK4541510.1"/>
    </source>
</evidence>
<feature type="region of interest" description="Disordered" evidence="1">
    <location>
        <begin position="486"/>
        <end position="787"/>
    </location>
</feature>
<sequence>MSAVNLDEIKKKYGFKNVSVATWRDPSGSILPARGGPRSPSISAAAAAKPYTPTYKVSYRKPPEPTDDEESEEDDEVETQEDVAKEEQPETVPEAEDLVDSPMQPAAYEPSPAPTLPSEESFPSSDTAPSAGMEEECRIEGDVVQVTEGPELDGEKLPAPIARGDSPMEDGDGIVDIIEAPNPVEPKMPVDVQEATEAEQSPGDDVPPSAPSPPPLEPSEAASTEDKHHAIAADISGSSPDDVAALDDVEVDSAEPAVVDVPPPPSEQDDHIDKKVTFAPGTPEPRPTPRKKKSTTGTKSKSKKRTAAPVEYLPDDIVAIVDGDGVVESVPLPEAPVLADVDTPANEIIEEVAPPIGEAESPSPVEEAEAGGDEPTEVLPEPAIVEEGAESVPEEEAPIAEKQETGADVSTAEPATASNDGPAGDDAVLADISDIPPADDIPAEKSSKKKSTKGKKNPSKTKSKDSSLLADGLGIEIAPPSILDIDDIFDGIPPPPPPPPGMDFFELIPPPPALLTEPPPEEIAVAGTTDLDGAEPHSTIDVDQVPVTDETIPSETLEEPADNDQQSVCEQVRDESAVDSEVDLNEEFATPEGGESDLECEPGDGEPEGELENVPEGEVDGSPEAQAPAAENEDRRESTEGVANDSCQVPAASEDTGDEPSHSQPGIETSGAPDEDTTPPEPEASAEIPEESKDPVKTAEESEGDNPHTEPQASGDAIVGTTDEVIAKGEDDPLSTGLQEESVNAPEAEEAIVHNSDGEGALGEGDLSEVAPGEVAPGEVAPGEVAPGEVAPGKVALGEVAPGEVIIAQGKEAISQGVAGEGAPYDEAVPDDGTLAKEDTAADNTQGGNNAIEDHSEPKQNLDVAEVLPDQSESDNVLTDDITAEGDVAGDVEASEEVGAVVEAEQVTVTATAEESLSAEKDESGLTAIEEEALEVPRQQRHRLPSGTSYDRVEGVADEQPAGADAEHAIVVKPTAEQLLPEEVVLAPVDTSEPAEAPTAGESLVTEQASKPVPQAPPSPTLSKSSSYRQRADHWQRKPSKRQSSGVSDSIEKAASSKRSSGHGRDEPRIRERSSKSRRLSSAAEEEAERRRRKEARKAEDAARVLQEDRRKAEEDQRVKAHEEELRHIRHEARRAIRKAAEEDAARILREEAKAVAREEADRRRRREQRARDAEAARPRVERQESATRPFSFFRSNSDKARLTNENRPSRSSRHDDRLTSKRRTSPTESKRGDHALPEETPEREAPPKETETSKGAEPYTDRTVPSSSGGSRPHRRHRERPESDRPEASRRDSERRSRRPVVEEKPRSFFGSLLRGF</sequence>